<dbReference type="Gene3D" id="1.10.510.10">
    <property type="entry name" value="Transferase(Phosphotransferase) domain 1"/>
    <property type="match status" value="1"/>
</dbReference>
<dbReference type="PROSITE" id="PS50011">
    <property type="entry name" value="PROTEIN_KINASE_DOM"/>
    <property type="match status" value="1"/>
</dbReference>
<dbReference type="Gramene" id="GBG63095">
    <property type="protein sequence ID" value="GBG63095"/>
    <property type="gene ID" value="CBR_g36582"/>
</dbReference>
<dbReference type="Proteomes" id="UP000265515">
    <property type="component" value="Unassembled WGS sequence"/>
</dbReference>
<organism evidence="4 5">
    <name type="scientific">Chara braunii</name>
    <name type="common">Braun's stonewort</name>
    <dbReference type="NCBI Taxonomy" id="69332"/>
    <lineage>
        <taxon>Eukaryota</taxon>
        <taxon>Viridiplantae</taxon>
        <taxon>Streptophyta</taxon>
        <taxon>Charophyceae</taxon>
        <taxon>Charales</taxon>
        <taxon>Characeae</taxon>
        <taxon>Chara</taxon>
    </lineage>
</organism>
<keyword evidence="2" id="KW-0472">Membrane</keyword>
<evidence type="ECO:0000259" key="3">
    <source>
        <dbReference type="PROSITE" id="PS50011"/>
    </source>
</evidence>
<dbReference type="GO" id="GO:0004672">
    <property type="term" value="F:protein kinase activity"/>
    <property type="evidence" value="ECO:0007669"/>
    <property type="project" value="InterPro"/>
</dbReference>
<proteinExistence type="predicted"/>
<dbReference type="PANTHER" id="PTHR43173:SF24">
    <property type="entry name" value="ABC1 ATYPICAL KINASE-LIKE DOMAIN-CONTAINING PROTEIN"/>
    <property type="match status" value="1"/>
</dbReference>
<evidence type="ECO:0000256" key="1">
    <source>
        <dbReference type="SAM" id="MobiDB-lite"/>
    </source>
</evidence>
<evidence type="ECO:0000313" key="4">
    <source>
        <dbReference type="EMBL" id="GBG63095.1"/>
    </source>
</evidence>
<feature type="region of interest" description="Disordered" evidence="1">
    <location>
        <begin position="1"/>
        <end position="30"/>
    </location>
</feature>
<keyword evidence="2" id="KW-0812">Transmembrane</keyword>
<dbReference type="EMBL" id="BFEA01000035">
    <property type="protein sequence ID" value="GBG63095.1"/>
    <property type="molecule type" value="Genomic_DNA"/>
</dbReference>
<gene>
    <name evidence="4" type="ORF">CBR_g36582</name>
</gene>
<dbReference type="PANTHER" id="PTHR43173">
    <property type="entry name" value="ABC1 FAMILY PROTEIN"/>
    <property type="match status" value="1"/>
</dbReference>
<evidence type="ECO:0000313" key="5">
    <source>
        <dbReference type="Proteomes" id="UP000265515"/>
    </source>
</evidence>
<dbReference type="Pfam" id="PF03109">
    <property type="entry name" value="ABC1"/>
    <property type="match status" value="1"/>
</dbReference>
<name>A0A388JZA0_CHABU</name>
<dbReference type="AlphaFoldDB" id="A0A388JZA0"/>
<dbReference type="InterPro" id="IPR004147">
    <property type="entry name" value="ABC1_dom"/>
</dbReference>
<comment type="caution">
    <text evidence="4">The sequence shown here is derived from an EMBL/GenBank/DDBJ whole genome shotgun (WGS) entry which is preliminary data.</text>
</comment>
<keyword evidence="5" id="KW-1185">Reference proteome</keyword>
<dbReference type="OMA" id="NDAGMIF"/>
<protein>
    <recommendedName>
        <fullName evidence="3">Protein kinase domain-containing protein</fullName>
    </recommendedName>
</protein>
<dbReference type="SUPFAM" id="SSF56112">
    <property type="entry name" value="Protein kinase-like (PK-like)"/>
    <property type="match status" value="1"/>
</dbReference>
<sequence>MSDNRQGYRSGMASGNVRRGSRRRHGTCSLRHQSNGHPILEIGLWRRGVEANSLTGAQRWEGVGISGGEVSVLSGSGVELSVEGKIQNADAVSMSKIANSALLFIAKVIVILAAKTFATSAWPYFRVLSLANLKVQPLAVLLPPPAKVAAKPFAMFSTPMLVLSLAAPVVRRSFPDLWRTLRYWRRLLPIYGGYMRTKYEARNKVPERREELWAERHEWGGEKVYRLVLEMSGFYVKSAQVLASKGDFMPQAWTRRLSTLFDDAPPRPFTEVARSIEHQLEVCAEGEALLASGQGKGLLVKAVFREVEETALASASIAQVHRAILKDGTPVVVKIQHLGMDIVMHSDLRNIGRVARFLRKQLPFDLTPVVKEIQTTIPLEFDFLREVSFMNTIGSNLKRNGVVDVVCPRPWKELCAPQMIVMERIDGVPFTQIINPQSGPHLRAKVPIAVKAFTHLVDAYGLMIFIDGVFHADPHPGNLLLLEDGRMGLLDFGQSKVLDEQTRRQLAQVVVALADGDVDSILEAVNDAGMIFKNIDGGMPDKDAVVKMAYIMFDTRFLAEALVSPMCDDHMVRKTPLASFNQALWLVVRTLMIMRGLTNMLQVDLSAVNIWQPYAKAVLEGKANPIPLNLT</sequence>
<dbReference type="Gene3D" id="3.30.200.20">
    <property type="entry name" value="Phosphorylase Kinase, domain 1"/>
    <property type="match status" value="1"/>
</dbReference>
<feature type="domain" description="Protein kinase" evidence="3">
    <location>
        <begin position="306"/>
        <end position="631"/>
    </location>
</feature>
<feature type="transmembrane region" description="Helical" evidence="2">
    <location>
        <begin position="101"/>
        <end position="125"/>
    </location>
</feature>
<dbReference type="GO" id="GO:0005524">
    <property type="term" value="F:ATP binding"/>
    <property type="evidence" value="ECO:0007669"/>
    <property type="project" value="InterPro"/>
</dbReference>
<evidence type="ECO:0000256" key="2">
    <source>
        <dbReference type="SAM" id="Phobius"/>
    </source>
</evidence>
<dbReference type="CDD" id="cd05121">
    <property type="entry name" value="ABC1_ADCK3-like"/>
    <property type="match status" value="1"/>
</dbReference>
<dbReference type="InterPro" id="IPR011009">
    <property type="entry name" value="Kinase-like_dom_sf"/>
</dbReference>
<keyword evidence="2" id="KW-1133">Transmembrane helix</keyword>
<reference evidence="4 5" key="1">
    <citation type="journal article" date="2018" name="Cell">
        <title>The Chara Genome: Secondary Complexity and Implications for Plant Terrestrialization.</title>
        <authorList>
            <person name="Nishiyama T."/>
            <person name="Sakayama H."/>
            <person name="Vries J.D."/>
            <person name="Buschmann H."/>
            <person name="Saint-Marcoux D."/>
            <person name="Ullrich K.K."/>
            <person name="Haas F.B."/>
            <person name="Vanderstraeten L."/>
            <person name="Becker D."/>
            <person name="Lang D."/>
            <person name="Vosolsobe S."/>
            <person name="Rombauts S."/>
            <person name="Wilhelmsson P.K.I."/>
            <person name="Janitza P."/>
            <person name="Kern R."/>
            <person name="Heyl A."/>
            <person name="Rumpler F."/>
            <person name="Villalobos L.I.A.C."/>
            <person name="Clay J.M."/>
            <person name="Skokan R."/>
            <person name="Toyoda A."/>
            <person name="Suzuki Y."/>
            <person name="Kagoshima H."/>
            <person name="Schijlen E."/>
            <person name="Tajeshwar N."/>
            <person name="Catarino B."/>
            <person name="Hetherington A.J."/>
            <person name="Saltykova A."/>
            <person name="Bonnot C."/>
            <person name="Breuninger H."/>
            <person name="Symeonidi A."/>
            <person name="Radhakrishnan G.V."/>
            <person name="Van Nieuwerburgh F."/>
            <person name="Deforce D."/>
            <person name="Chang C."/>
            <person name="Karol K.G."/>
            <person name="Hedrich R."/>
            <person name="Ulvskov P."/>
            <person name="Glockner G."/>
            <person name="Delwiche C.F."/>
            <person name="Petrasek J."/>
            <person name="Van de Peer Y."/>
            <person name="Friml J."/>
            <person name="Beilby M."/>
            <person name="Dolan L."/>
            <person name="Kohara Y."/>
            <person name="Sugano S."/>
            <person name="Fujiyama A."/>
            <person name="Delaux P.-M."/>
            <person name="Quint M."/>
            <person name="TheiBen G."/>
            <person name="Hagemann M."/>
            <person name="Harholt J."/>
            <person name="Dunand C."/>
            <person name="Zachgo S."/>
            <person name="Langdale J."/>
            <person name="Maumus F."/>
            <person name="Straeten D.V.D."/>
            <person name="Gould S.B."/>
            <person name="Rensing S.A."/>
        </authorList>
    </citation>
    <scope>NUCLEOTIDE SEQUENCE [LARGE SCALE GENOMIC DNA]</scope>
    <source>
        <strain evidence="4 5">S276</strain>
    </source>
</reference>
<accession>A0A388JZA0</accession>
<dbReference type="OrthoDB" id="427480at2759"/>
<dbReference type="InterPro" id="IPR051130">
    <property type="entry name" value="Mito_struct-func_regulator"/>
</dbReference>
<dbReference type="InterPro" id="IPR000719">
    <property type="entry name" value="Prot_kinase_dom"/>
</dbReference>
<dbReference type="STRING" id="69332.A0A388JZA0"/>